<accession>A0A193LJV4</accession>
<dbReference type="KEGG" id="woc:BA177_17110"/>
<name>A0A193LJV4_9GAMM</name>
<proteinExistence type="predicted"/>
<protein>
    <submittedName>
        <fullName evidence="1">Uncharacterized protein</fullName>
    </submittedName>
</protein>
<dbReference type="Proteomes" id="UP000092695">
    <property type="component" value="Chromosome"/>
</dbReference>
<dbReference type="RefSeq" id="WP_068618240.1">
    <property type="nucleotide sequence ID" value="NZ_CP016268.1"/>
</dbReference>
<evidence type="ECO:0000313" key="1">
    <source>
        <dbReference type="EMBL" id="ANO52679.1"/>
    </source>
</evidence>
<gene>
    <name evidence="1" type="ORF">BA177_17110</name>
</gene>
<keyword evidence="2" id="KW-1185">Reference proteome</keyword>
<dbReference type="EMBL" id="CP016268">
    <property type="protein sequence ID" value="ANO52679.1"/>
    <property type="molecule type" value="Genomic_DNA"/>
</dbReference>
<sequence length="69" mass="7456">MNDPAESKKVLDLCDAALALAPAERRAYLQALAERSPELALSVRQLLSAVEESGSFLAIDERPTRSDAD</sequence>
<evidence type="ECO:0000313" key="2">
    <source>
        <dbReference type="Proteomes" id="UP000092695"/>
    </source>
</evidence>
<organism evidence="1 2">
    <name type="scientific">Woeseia oceani</name>
    <dbReference type="NCBI Taxonomy" id="1548547"/>
    <lineage>
        <taxon>Bacteria</taxon>
        <taxon>Pseudomonadati</taxon>
        <taxon>Pseudomonadota</taxon>
        <taxon>Gammaproteobacteria</taxon>
        <taxon>Woeseiales</taxon>
        <taxon>Woeseiaceae</taxon>
        <taxon>Woeseia</taxon>
    </lineage>
</organism>
<reference evidence="1 2" key="1">
    <citation type="submission" date="2016-06" db="EMBL/GenBank/DDBJ databases">
        <title>Complete genome sequence of a deep-branching marine Gamma Proteobacterium Woeseia oceani type strain XK5.</title>
        <authorList>
            <person name="Mu D."/>
            <person name="Du Z."/>
        </authorList>
    </citation>
    <scope>NUCLEOTIDE SEQUENCE [LARGE SCALE GENOMIC DNA]</scope>
    <source>
        <strain evidence="1 2">XK5</strain>
    </source>
</reference>
<dbReference type="AlphaFoldDB" id="A0A193LJV4"/>